<dbReference type="PROSITE" id="PS52004">
    <property type="entry name" value="KS3_2"/>
    <property type="match status" value="1"/>
</dbReference>
<dbReference type="InterPro" id="IPR001227">
    <property type="entry name" value="Ac_transferase_dom_sf"/>
</dbReference>
<name>A0A849BYV1_9NOCA</name>
<dbReference type="Gene3D" id="3.40.50.720">
    <property type="entry name" value="NAD(P)-binding Rossmann-like Domain"/>
    <property type="match status" value="3"/>
</dbReference>
<dbReference type="PROSITE" id="PS00606">
    <property type="entry name" value="KS3_1"/>
    <property type="match status" value="1"/>
</dbReference>
<dbReference type="CDD" id="cd08956">
    <property type="entry name" value="KR_3_FAS_SDR_x"/>
    <property type="match status" value="1"/>
</dbReference>
<dbReference type="Pfam" id="PF22953">
    <property type="entry name" value="SpnB_Rossmann"/>
    <property type="match status" value="1"/>
</dbReference>
<dbReference type="SMART" id="SM00827">
    <property type="entry name" value="PKS_AT"/>
    <property type="match status" value="1"/>
</dbReference>
<dbReference type="Gene3D" id="3.30.70.3290">
    <property type="match status" value="1"/>
</dbReference>
<evidence type="ECO:0000256" key="8">
    <source>
        <dbReference type="ARBA" id="ARBA00023315"/>
    </source>
</evidence>
<dbReference type="Gene3D" id="1.10.1200.10">
    <property type="entry name" value="ACP-like"/>
    <property type="match status" value="2"/>
</dbReference>
<dbReference type="Pfam" id="PF00698">
    <property type="entry name" value="Acyl_transf_1"/>
    <property type="match status" value="1"/>
</dbReference>
<dbReference type="InterPro" id="IPR050091">
    <property type="entry name" value="PKS_NRPS_Biosynth_Enz"/>
</dbReference>
<dbReference type="CDD" id="cd00833">
    <property type="entry name" value="PKS"/>
    <property type="match status" value="1"/>
</dbReference>
<evidence type="ECO:0000256" key="1">
    <source>
        <dbReference type="ARBA" id="ARBA00005189"/>
    </source>
</evidence>
<dbReference type="SUPFAM" id="SSF51735">
    <property type="entry name" value="NAD(P)-binding Rossmann-fold domains"/>
    <property type="match status" value="3"/>
</dbReference>
<dbReference type="FunFam" id="3.40.50.720:FF:000209">
    <property type="entry name" value="Polyketide synthase Pks12"/>
    <property type="match status" value="1"/>
</dbReference>
<evidence type="ECO:0000256" key="9">
    <source>
        <dbReference type="PROSITE-ProRule" id="PRU01363"/>
    </source>
</evidence>
<dbReference type="InterPro" id="IPR032821">
    <property type="entry name" value="PKS_assoc"/>
</dbReference>
<dbReference type="InterPro" id="IPR057326">
    <property type="entry name" value="KR_dom"/>
</dbReference>
<dbReference type="PANTHER" id="PTHR43775:SF51">
    <property type="entry name" value="INACTIVE PHENOLPHTHIOCEROL SYNTHESIS POLYKETIDE SYNTHASE TYPE I PKS1-RELATED"/>
    <property type="match status" value="1"/>
</dbReference>
<keyword evidence="5" id="KW-0276">Fatty acid metabolism</keyword>
<dbReference type="RefSeq" id="WP_084522043.1">
    <property type="nucleotide sequence ID" value="NZ_JABELX010000001.1"/>
</dbReference>
<dbReference type="Proteomes" id="UP000586827">
    <property type="component" value="Unassembled WGS sequence"/>
</dbReference>
<dbReference type="SMART" id="SM00823">
    <property type="entry name" value="PKS_PP"/>
    <property type="match status" value="2"/>
</dbReference>
<protein>
    <submittedName>
        <fullName evidence="13">Type I polyketide synthase</fullName>
    </submittedName>
</protein>
<dbReference type="Pfam" id="PF16197">
    <property type="entry name" value="KAsynt_C_assoc"/>
    <property type="match status" value="1"/>
</dbReference>
<dbReference type="InterPro" id="IPR049551">
    <property type="entry name" value="PKS_DH_C"/>
</dbReference>
<dbReference type="InterPro" id="IPR016035">
    <property type="entry name" value="Acyl_Trfase/lysoPLipase"/>
</dbReference>
<dbReference type="PROSITE" id="PS50075">
    <property type="entry name" value="CARRIER"/>
    <property type="match status" value="2"/>
</dbReference>
<feature type="region of interest" description="N-terminal hotdog fold" evidence="9">
    <location>
        <begin position="1022"/>
        <end position="1148"/>
    </location>
</feature>
<dbReference type="InterPro" id="IPR049900">
    <property type="entry name" value="PKS_mFAS_DH"/>
</dbReference>
<sequence length="2238" mass="237463">MPRGEGELDPARLRAELAQLAPTDQIRVLRDLIARQVRDVLGAMAPDGIDTGLSFQNLGFDSRSAVELRDRLRVTTGVELTAAVAFDYPTIERMAQLLHIRLTGLELGEADTDAQAVTAPEEPIAIIGLACRYPGGIASPEDLWQMLADERDVVSDFPTDRGWADIYDPEPGSVGKSYVRSGGFLYDAPLFDAAFFDISPREATAMDPQQRLLLEVAWEAVEHARIAPTSLRGTRTGVYAGQFYTDYADDDAPPELHGYLMTGVTGSVASGRISYALGLEGPAVTVDTACSSSLVTLHLAAQALRRGECEMALAAGVTVMPKPKSFIGFSLQRGLAPDGRCKSYGAEADGTVWSEGVGVLVLERLSQAQRRGRRILAVIRGSAVNQDGASNGLAAPHGPAQERLIRAALADAGIGGADVDVVEGHGTGTVLGDPIEVQALLSTYGRARGAAGPLWLGSVKSNMGHTQAAAGVAGVIKTVMAMRHEIMPRTLYADHRTEHVNWGDGQVQVLAAARPWPRRDRARRAGISSFGISGTNAHVIIEEPPREPATTADRSEPPLTAWVLCARDDTAVSAQAGRLLTALREHEDLAPVDIGYSLAVTRAEFARRSVLLGTDRTGLLEALEVLAEDGDSESVVRGVADRDARTALLFPGQGAQRPGMGRRLYDAYPLFAEIVDEMCVQFDAANPHWEAGLRAVLFAAPGTPAAELLDETGYTQPALFTIEVALFRLMCSWGVRPDYVAGHSIGEIAAAYVAGVWSLTDACALVAARGRLMQALPRGGAMLAAEAAEEDVAELLAERTDRISLAAVNSPRSLVLSGDEDAVAEVAALLGEGGTRTKRLIVSHAFHSPCMEPMLAEFRRICAGLTYHGAAIPVISTVTGTPLTDDELRSPDYWVNQVRRPVRFLAATRRLLGPEGVSVLWEVGPGTVLTGLVHRTASDSEVVPTAAPMLREPGSDGEPMDLLRGLSLGYCAGAQVDWAGMFTGAGAHLVDLPTYAFQRQRYWLEPVGGGDVRGAGLADADHPLLGALVELPDTETLIWTGLLSLRTHPWLADHDIAGNVLLPGTAYVDIALYAGTAADCPHLAELVLQAPLVLPESGALELRVVVGATQEDGSRSMSIHSRPQSESDETIEWSCHAEGVVQPESEPIAAPVDFAVWPPSGAEKVELDGGYDRLADRGYRYGPLFRGLTALWRRGEELFAEVDLPEQARGSAERFGVHPALLDAALHALALRGPTLGGDEVSVPFSWEGVTLHAVGADSLRVRLTTPAPDRITLTLADPAGSPVAEVAALALRTLPRSALTAASAVGTELLIPGWTALARSEIADAVAWDSGDSIETVTLGDRSARVLRADFHGDGNESETGTPEFVRERVAWLLSRVQPLLAADSGEDPLVVVTRHAVALYGAEVADLTGAAAWGLLRSAQTENPGRLLLVDTDEWENYRDAVAQALASTGEPQLAVRDGLPHTARLSRAGTETMIAEPPGDAPWRLRPRGRGTLTPDNLALVADEDAETSLLPGQVRIEVRTAGVNFRDVLIVLGMYPDPDAGIGGEGAGVVVEVAPDITEFEPGDRVFGFIPAVASTAVVDRRLVAPMPRGWTFAQAAAAPVVFATAYYGLVDLAELEAGEKLLLHAATGGVGMAASQLARHLGAELYVTASKPKWNVLRDMGFDDDHVGDSRSLDFESRFTAATGGSGVDVVLDSLAGEFVDASLRLLPRGGRFIEMGMTDRREPEQVAAGHPGVRYRSFHLMEAGPDRLREILTILADLFESGALQPIPTTCWHVREAAETLRFMSQARHIGKNVLALPVPWRPDGTVLITGGTGGLGAVIARHLVTARGVRRLVLASRRGPAATGAAELAAELTEHGAEVSVVATDLSEPQAISTLLSEIPADHPLTAVVHAAGVLDDAVFESLTADQFATVFKPKVDAAWRLHEATVDADLAAFVLYSSVAGVLGGPGQANYAAANAFIDALARQRRVAGLPATAVAWGAWRGSNGMTAELSDQDWARMRRQGMRPIDDAHGVALFDAALAGANEAVVAARWDTAALSAQDPADIPPPLRGLARAPRRTAAARSAESAKFIAGLAGMDPAEQGQTIVDALRVQAAAVLGHRSPDAIDPTRPFQELGFDSLGVMEFRNRLKSALGIALAATVVFDHPTPAALAEYLRQEIVPVDDAPARLRAGIEGVARGCAAAQLGPEDRRDLAVRLRAVVRELDAGVDGVSVDLDTADDRELFGLIDQLD</sequence>
<keyword evidence="6" id="KW-0443">Lipid metabolism</keyword>
<dbReference type="InterPro" id="IPR020843">
    <property type="entry name" value="ER"/>
</dbReference>
<proteinExistence type="predicted"/>
<evidence type="ECO:0000256" key="4">
    <source>
        <dbReference type="ARBA" id="ARBA00022679"/>
    </source>
</evidence>
<dbReference type="InterPro" id="IPR014030">
    <property type="entry name" value="Ketoacyl_synth_N"/>
</dbReference>
<dbReference type="InterPro" id="IPR020806">
    <property type="entry name" value="PKS_PP-bd"/>
</dbReference>
<feature type="domain" description="Ketosynthase family 3 (KS3)" evidence="11">
    <location>
        <begin position="121"/>
        <end position="543"/>
    </location>
</feature>
<evidence type="ECO:0000313" key="14">
    <source>
        <dbReference type="Proteomes" id="UP000586827"/>
    </source>
</evidence>
<dbReference type="CDD" id="cd05195">
    <property type="entry name" value="enoyl_red"/>
    <property type="match status" value="1"/>
</dbReference>
<dbReference type="InterPro" id="IPR020807">
    <property type="entry name" value="PKS_DH"/>
</dbReference>
<keyword evidence="8" id="KW-0012">Acyltransferase</keyword>
<dbReference type="GO" id="GO:0006633">
    <property type="term" value="P:fatty acid biosynthetic process"/>
    <property type="evidence" value="ECO:0007669"/>
    <property type="project" value="InterPro"/>
</dbReference>
<feature type="domain" description="Carrier" evidence="10">
    <location>
        <begin position="27"/>
        <end position="102"/>
    </location>
</feature>
<dbReference type="InterPro" id="IPR055123">
    <property type="entry name" value="SpnB-like_Rossmann"/>
</dbReference>
<dbReference type="Gene3D" id="3.40.47.10">
    <property type="match status" value="1"/>
</dbReference>
<dbReference type="SUPFAM" id="SSF52151">
    <property type="entry name" value="FabD/lysophospholipase-like"/>
    <property type="match status" value="1"/>
</dbReference>
<dbReference type="Pfam" id="PF00550">
    <property type="entry name" value="PP-binding"/>
    <property type="match status" value="2"/>
</dbReference>
<dbReference type="Gene3D" id="3.10.129.110">
    <property type="entry name" value="Polyketide synthase dehydratase"/>
    <property type="match status" value="1"/>
</dbReference>
<feature type="active site" description="Proton acceptor; for dehydratase activity" evidence="9">
    <location>
        <position position="1054"/>
    </location>
</feature>
<dbReference type="SMART" id="SM00825">
    <property type="entry name" value="PKS_KS"/>
    <property type="match status" value="1"/>
</dbReference>
<feature type="region of interest" description="C-terminal hotdog fold" evidence="9">
    <location>
        <begin position="1162"/>
        <end position="1301"/>
    </location>
</feature>
<evidence type="ECO:0000256" key="5">
    <source>
        <dbReference type="ARBA" id="ARBA00022832"/>
    </source>
</evidence>
<evidence type="ECO:0000313" key="13">
    <source>
        <dbReference type="EMBL" id="NNH68847.1"/>
    </source>
</evidence>
<dbReference type="EMBL" id="JABELX010000001">
    <property type="protein sequence ID" value="NNH68847.1"/>
    <property type="molecule type" value="Genomic_DNA"/>
</dbReference>
<dbReference type="SUPFAM" id="SSF50129">
    <property type="entry name" value="GroES-like"/>
    <property type="match status" value="1"/>
</dbReference>
<reference evidence="13 14" key="1">
    <citation type="submission" date="2020-05" db="EMBL/GenBank/DDBJ databases">
        <title>MicrobeNet Type strains.</title>
        <authorList>
            <person name="Nicholson A.C."/>
        </authorList>
    </citation>
    <scope>NUCLEOTIDE SEQUENCE [LARGE SCALE GENOMIC DNA]</scope>
    <source>
        <strain evidence="13 14">JCM 3224</strain>
    </source>
</reference>
<dbReference type="Pfam" id="PF14765">
    <property type="entry name" value="PS-DH"/>
    <property type="match status" value="1"/>
</dbReference>
<evidence type="ECO:0000256" key="7">
    <source>
        <dbReference type="ARBA" id="ARBA00023268"/>
    </source>
</evidence>
<dbReference type="GO" id="GO:0004315">
    <property type="term" value="F:3-oxoacyl-[acyl-carrier-protein] synthase activity"/>
    <property type="evidence" value="ECO:0007669"/>
    <property type="project" value="InterPro"/>
</dbReference>
<gene>
    <name evidence="13" type="ORF">HLB23_02975</name>
</gene>
<dbReference type="Pfam" id="PF00109">
    <property type="entry name" value="ketoacyl-synt"/>
    <property type="match status" value="1"/>
</dbReference>
<dbReference type="FunFam" id="3.40.47.10:FF:000019">
    <property type="entry name" value="Polyketide synthase type I"/>
    <property type="match status" value="1"/>
</dbReference>
<organism evidence="13 14">
    <name type="scientific">Nocardia uniformis</name>
    <dbReference type="NCBI Taxonomy" id="53432"/>
    <lineage>
        <taxon>Bacteria</taxon>
        <taxon>Bacillati</taxon>
        <taxon>Actinomycetota</taxon>
        <taxon>Actinomycetes</taxon>
        <taxon>Mycobacteriales</taxon>
        <taxon>Nocardiaceae</taxon>
        <taxon>Nocardia</taxon>
    </lineage>
</organism>
<dbReference type="Pfam" id="PF08659">
    <property type="entry name" value="KR"/>
    <property type="match status" value="1"/>
</dbReference>
<keyword evidence="3" id="KW-0597">Phosphoprotein</keyword>
<dbReference type="SMART" id="SM00822">
    <property type="entry name" value="PKS_KR"/>
    <property type="match status" value="1"/>
</dbReference>
<keyword evidence="7" id="KW-0511">Multifunctional enzyme</keyword>
<dbReference type="SMART" id="SM01294">
    <property type="entry name" value="PKS_PP_betabranch"/>
    <property type="match status" value="1"/>
</dbReference>
<dbReference type="GO" id="GO:0004312">
    <property type="term" value="F:fatty acid synthase activity"/>
    <property type="evidence" value="ECO:0007669"/>
    <property type="project" value="TreeGrafter"/>
</dbReference>
<dbReference type="SUPFAM" id="SSF47336">
    <property type="entry name" value="ACP-like"/>
    <property type="match status" value="2"/>
</dbReference>
<dbReference type="InterPro" id="IPR016036">
    <property type="entry name" value="Malonyl_transacylase_ACP-bd"/>
</dbReference>
<evidence type="ECO:0000256" key="6">
    <source>
        <dbReference type="ARBA" id="ARBA00023098"/>
    </source>
</evidence>
<dbReference type="InterPro" id="IPR009081">
    <property type="entry name" value="PP-bd_ACP"/>
</dbReference>
<dbReference type="InterPro" id="IPR013154">
    <property type="entry name" value="ADH-like_N"/>
</dbReference>
<accession>A0A849BYV1</accession>
<feature type="domain" description="PKS/mFAS DH" evidence="12">
    <location>
        <begin position="1022"/>
        <end position="1301"/>
    </location>
</feature>
<dbReference type="InterPro" id="IPR014043">
    <property type="entry name" value="Acyl_transferase_dom"/>
</dbReference>
<comment type="pathway">
    <text evidence="1">Lipid metabolism.</text>
</comment>
<dbReference type="InterPro" id="IPR016039">
    <property type="entry name" value="Thiolase-like"/>
</dbReference>
<dbReference type="InterPro" id="IPR013968">
    <property type="entry name" value="PKS_KR"/>
</dbReference>
<dbReference type="PROSITE" id="PS52019">
    <property type="entry name" value="PKS_MFAS_DH"/>
    <property type="match status" value="1"/>
</dbReference>
<keyword evidence="14" id="KW-1185">Reference proteome</keyword>
<keyword evidence="2" id="KW-0596">Phosphopantetheine</keyword>
<dbReference type="PANTHER" id="PTHR43775">
    <property type="entry name" value="FATTY ACID SYNTHASE"/>
    <property type="match status" value="1"/>
</dbReference>
<evidence type="ECO:0000256" key="2">
    <source>
        <dbReference type="ARBA" id="ARBA00022450"/>
    </source>
</evidence>
<dbReference type="SUPFAM" id="SSF55048">
    <property type="entry name" value="Probable ACP-binding domain of malonyl-CoA ACP transacylase"/>
    <property type="match status" value="1"/>
</dbReference>
<dbReference type="InterPro" id="IPR042104">
    <property type="entry name" value="PKS_dehydratase_sf"/>
</dbReference>
<dbReference type="GO" id="GO:0031177">
    <property type="term" value="F:phosphopantetheine binding"/>
    <property type="evidence" value="ECO:0007669"/>
    <property type="project" value="InterPro"/>
</dbReference>
<evidence type="ECO:0000256" key="3">
    <source>
        <dbReference type="ARBA" id="ARBA00022553"/>
    </source>
</evidence>
<feature type="active site" description="Proton donor; for dehydratase activity" evidence="9">
    <location>
        <position position="1223"/>
    </location>
</feature>
<dbReference type="Pfam" id="PF13602">
    <property type="entry name" value="ADH_zinc_N_2"/>
    <property type="match status" value="1"/>
</dbReference>
<evidence type="ECO:0000259" key="11">
    <source>
        <dbReference type="PROSITE" id="PS52004"/>
    </source>
</evidence>
<keyword evidence="4" id="KW-0808">Transferase</keyword>
<dbReference type="Pfam" id="PF02801">
    <property type="entry name" value="Ketoacyl-synt_C"/>
    <property type="match status" value="1"/>
</dbReference>
<dbReference type="SMART" id="SM00829">
    <property type="entry name" value="PKS_ER"/>
    <property type="match status" value="1"/>
</dbReference>
<evidence type="ECO:0000259" key="10">
    <source>
        <dbReference type="PROSITE" id="PS50075"/>
    </source>
</evidence>
<dbReference type="InterPro" id="IPR011032">
    <property type="entry name" value="GroES-like_sf"/>
</dbReference>
<dbReference type="SMART" id="SM00826">
    <property type="entry name" value="PKS_DH"/>
    <property type="match status" value="1"/>
</dbReference>
<dbReference type="InterPro" id="IPR036291">
    <property type="entry name" value="NAD(P)-bd_dom_sf"/>
</dbReference>
<dbReference type="FunFam" id="1.10.1200.10:FF:000007">
    <property type="entry name" value="Probable polyketide synthase pks17"/>
    <property type="match status" value="1"/>
</dbReference>
<comment type="caution">
    <text evidence="13">The sequence shown here is derived from an EMBL/GenBank/DDBJ whole genome shotgun (WGS) entry which is preliminary data.</text>
</comment>
<dbReference type="Pfam" id="PF08240">
    <property type="entry name" value="ADH_N"/>
    <property type="match status" value="1"/>
</dbReference>
<feature type="domain" description="Carrier" evidence="10">
    <location>
        <begin position="2091"/>
        <end position="2166"/>
    </location>
</feature>
<dbReference type="FunFam" id="3.90.180.10:FF:000032">
    <property type="entry name" value="Probable polyketide synthase pks1"/>
    <property type="match status" value="1"/>
</dbReference>
<dbReference type="InterPro" id="IPR049552">
    <property type="entry name" value="PKS_DH_N"/>
</dbReference>
<dbReference type="Gene3D" id="3.40.366.10">
    <property type="entry name" value="Malonyl-Coenzyme A Acyl Carrier Protein, domain 2"/>
    <property type="match status" value="1"/>
</dbReference>
<dbReference type="InterPro" id="IPR036736">
    <property type="entry name" value="ACP-like_sf"/>
</dbReference>
<evidence type="ECO:0000259" key="12">
    <source>
        <dbReference type="PROSITE" id="PS52019"/>
    </source>
</evidence>
<dbReference type="GO" id="GO:0016491">
    <property type="term" value="F:oxidoreductase activity"/>
    <property type="evidence" value="ECO:0007669"/>
    <property type="project" value="InterPro"/>
</dbReference>
<dbReference type="InterPro" id="IPR020841">
    <property type="entry name" value="PKS_Beta-ketoAc_synthase_dom"/>
</dbReference>
<dbReference type="Gene3D" id="3.90.180.10">
    <property type="entry name" value="Medium-chain alcohol dehydrogenases, catalytic domain"/>
    <property type="match status" value="1"/>
</dbReference>
<dbReference type="Pfam" id="PF21089">
    <property type="entry name" value="PKS_DH_N"/>
    <property type="match status" value="1"/>
</dbReference>
<dbReference type="InterPro" id="IPR014031">
    <property type="entry name" value="Ketoacyl_synth_C"/>
</dbReference>
<dbReference type="SUPFAM" id="SSF53901">
    <property type="entry name" value="Thiolase-like"/>
    <property type="match status" value="1"/>
</dbReference>
<dbReference type="InterPro" id="IPR018201">
    <property type="entry name" value="Ketoacyl_synth_AS"/>
</dbReference>